<keyword evidence="2" id="KW-1185">Reference proteome</keyword>
<protein>
    <submittedName>
        <fullName evidence="3">Uncharacterized protein LOC106817259</fullName>
    </submittedName>
</protein>
<dbReference type="SUPFAM" id="SSF46966">
    <property type="entry name" value="Spectrin repeat"/>
    <property type="match status" value="1"/>
</dbReference>
<reference evidence="3" key="1">
    <citation type="submission" date="2025-08" db="UniProtKB">
        <authorList>
            <consortium name="RefSeq"/>
        </authorList>
    </citation>
    <scope>IDENTIFICATION</scope>
</reference>
<dbReference type="InterPro" id="IPR002017">
    <property type="entry name" value="Spectrin_repeat"/>
</dbReference>
<evidence type="ECO:0000313" key="3">
    <source>
        <dbReference type="RefSeq" id="XP_014677403.1"/>
    </source>
</evidence>
<dbReference type="GeneID" id="106817259"/>
<proteinExistence type="predicted"/>
<dbReference type="Gene3D" id="1.20.58.60">
    <property type="match status" value="1"/>
</dbReference>
<dbReference type="Pfam" id="PF00435">
    <property type="entry name" value="Spectrin"/>
    <property type="match status" value="1"/>
</dbReference>
<feature type="coiled-coil region" evidence="1">
    <location>
        <begin position="86"/>
        <end position="123"/>
    </location>
</feature>
<evidence type="ECO:0000313" key="2">
    <source>
        <dbReference type="Proteomes" id="UP000695022"/>
    </source>
</evidence>
<dbReference type="Proteomes" id="UP000695022">
    <property type="component" value="Unplaced"/>
</dbReference>
<organism evidence="2 3">
    <name type="scientific">Priapulus caudatus</name>
    <name type="common">Priapulid worm</name>
    <dbReference type="NCBI Taxonomy" id="37621"/>
    <lineage>
        <taxon>Eukaryota</taxon>
        <taxon>Metazoa</taxon>
        <taxon>Ecdysozoa</taxon>
        <taxon>Scalidophora</taxon>
        <taxon>Priapulida</taxon>
        <taxon>Priapulimorpha</taxon>
        <taxon>Priapulimorphida</taxon>
        <taxon>Priapulidae</taxon>
        <taxon>Priapulus</taxon>
    </lineage>
</organism>
<gene>
    <name evidence="3" type="primary">LOC106817259</name>
</gene>
<evidence type="ECO:0000256" key="1">
    <source>
        <dbReference type="SAM" id="Coils"/>
    </source>
</evidence>
<name>A0ABM1EYY2_PRICU</name>
<keyword evidence="1" id="KW-0175">Coiled coil</keyword>
<sequence length="158" mass="17646">MREEEAEIESLRADAQKVQEVALFPVSATEDVELFCRRWKEVAAKIDARRATLETTLSETPSDEYLEGVTELLKVVTTMEALLLSEDVYVTELEEMQETLNKYKRAQQTLDDHRERLSRVNADARDYAGALPGTAPDCRTAPVAAGNRRDGLAQSSLG</sequence>
<dbReference type="RefSeq" id="XP_014677403.1">
    <property type="nucleotide sequence ID" value="XM_014821917.1"/>
</dbReference>
<accession>A0ABM1EYY2</accession>